<comment type="function">
    <text evidence="6">Repressor of the lactose catabolism operon. Galactose-6-phosphate is the inducer.</text>
</comment>
<evidence type="ECO:0000256" key="1">
    <source>
        <dbReference type="ARBA" id="ARBA00021390"/>
    </source>
</evidence>
<comment type="caution">
    <text evidence="9">The sequence shown here is derived from an EMBL/GenBank/DDBJ whole genome shotgun (WGS) entry which is preliminary data.</text>
</comment>
<dbReference type="Gene3D" id="3.40.50.1360">
    <property type="match status" value="1"/>
</dbReference>
<keyword evidence="5" id="KW-0804">Transcription</keyword>
<dbReference type="InterPro" id="IPR036390">
    <property type="entry name" value="WH_DNA-bd_sf"/>
</dbReference>
<dbReference type="GO" id="GO:0003700">
    <property type="term" value="F:DNA-binding transcription factor activity"/>
    <property type="evidence" value="ECO:0007669"/>
    <property type="project" value="InterPro"/>
</dbReference>
<dbReference type="PROSITE" id="PS51000">
    <property type="entry name" value="HTH_DEOR_2"/>
    <property type="match status" value="1"/>
</dbReference>
<feature type="domain" description="HTH deoR-type" evidence="8">
    <location>
        <begin position="7"/>
        <end position="62"/>
    </location>
</feature>
<dbReference type="PANTHER" id="PTHR30363:SF4">
    <property type="entry name" value="GLYCEROL-3-PHOSPHATE REGULON REPRESSOR"/>
    <property type="match status" value="1"/>
</dbReference>
<gene>
    <name evidence="9" type="ORF">FNM00_00250</name>
</gene>
<name>A0A554SNX3_9ACTN</name>
<evidence type="ECO:0000313" key="9">
    <source>
        <dbReference type="EMBL" id="TSD68063.1"/>
    </source>
</evidence>
<dbReference type="Proteomes" id="UP000316988">
    <property type="component" value="Unassembled WGS sequence"/>
</dbReference>
<dbReference type="GO" id="GO:0003677">
    <property type="term" value="F:DNA binding"/>
    <property type="evidence" value="ECO:0007669"/>
    <property type="project" value="UniProtKB-KW"/>
</dbReference>
<dbReference type="PANTHER" id="PTHR30363">
    <property type="entry name" value="HTH-TYPE TRANSCRIPTIONAL REGULATOR SRLR-RELATED"/>
    <property type="match status" value="1"/>
</dbReference>
<dbReference type="PRINTS" id="PR00037">
    <property type="entry name" value="HTHLACR"/>
</dbReference>
<organism evidence="9 10">
    <name type="scientific">Aeromicrobium piscarium</name>
    <dbReference type="NCBI Taxonomy" id="2590901"/>
    <lineage>
        <taxon>Bacteria</taxon>
        <taxon>Bacillati</taxon>
        <taxon>Actinomycetota</taxon>
        <taxon>Actinomycetes</taxon>
        <taxon>Propionibacteriales</taxon>
        <taxon>Nocardioidaceae</taxon>
        <taxon>Aeromicrobium</taxon>
    </lineage>
</organism>
<reference evidence="9 10" key="1">
    <citation type="submission" date="2019-07" db="EMBL/GenBank/DDBJ databases">
        <authorList>
            <person name="Zhao L.H."/>
        </authorList>
    </citation>
    <scope>NUCLEOTIDE SEQUENCE [LARGE SCALE GENOMIC DNA]</scope>
    <source>
        <strain evidence="9 10">Co35</strain>
    </source>
</reference>
<dbReference type="SMART" id="SM00420">
    <property type="entry name" value="HTH_DEOR"/>
    <property type="match status" value="1"/>
</dbReference>
<proteinExistence type="predicted"/>
<sequence>MTQLAIPAERWGIIEQQLAAREFVRTVDLVDVLGVSIETVRRDLAALESRGMLVRVRGGAVGAGHHPRAEGSYGERSASGRDEKARIGRAAAELIADDATIVIDVGTTALQVVAAMAPSFQGLLLTGSLPAATLASERLSCEVVVLGGRVRAGDLAVSGGRADQFLGDFRPDIAFLGSGGVDAVDGLTDFHYEEARLRQRMLALSARSWVLADGSKHRVVAPVHVADLDQLAGLVTDIEPSGELGAALDAAGVEIRVAR</sequence>
<dbReference type="Pfam" id="PF00455">
    <property type="entry name" value="DeoRC"/>
    <property type="match status" value="1"/>
</dbReference>
<keyword evidence="3" id="KW-0805">Transcription regulation</keyword>
<evidence type="ECO:0000256" key="3">
    <source>
        <dbReference type="ARBA" id="ARBA00023015"/>
    </source>
</evidence>
<keyword evidence="2" id="KW-0678">Repressor</keyword>
<dbReference type="InterPro" id="IPR001034">
    <property type="entry name" value="DeoR_HTH"/>
</dbReference>
<dbReference type="PROSITE" id="PS00894">
    <property type="entry name" value="HTH_DEOR_1"/>
    <property type="match status" value="1"/>
</dbReference>
<keyword evidence="4" id="KW-0238">DNA-binding</keyword>
<dbReference type="RefSeq" id="WP_143911010.1">
    <property type="nucleotide sequence ID" value="NZ_VLNT01000001.1"/>
</dbReference>
<dbReference type="InterPro" id="IPR050313">
    <property type="entry name" value="Carb_Metab_HTH_regulators"/>
</dbReference>
<evidence type="ECO:0000256" key="5">
    <source>
        <dbReference type="ARBA" id="ARBA00023163"/>
    </source>
</evidence>
<evidence type="ECO:0000313" key="10">
    <source>
        <dbReference type="Proteomes" id="UP000316988"/>
    </source>
</evidence>
<evidence type="ECO:0000259" key="8">
    <source>
        <dbReference type="PROSITE" id="PS51000"/>
    </source>
</evidence>
<dbReference type="InterPro" id="IPR018356">
    <property type="entry name" value="Tscrpt_reg_HTH_DeoR_CS"/>
</dbReference>
<protein>
    <recommendedName>
        <fullName evidence="1">Lactose phosphotransferase system repressor</fullName>
    </recommendedName>
</protein>
<keyword evidence="10" id="KW-1185">Reference proteome</keyword>
<dbReference type="SMART" id="SM01134">
    <property type="entry name" value="DeoRC"/>
    <property type="match status" value="1"/>
</dbReference>
<accession>A0A554SNX3</accession>
<dbReference type="EMBL" id="VLNT01000001">
    <property type="protein sequence ID" value="TSD68063.1"/>
    <property type="molecule type" value="Genomic_DNA"/>
</dbReference>
<feature type="region of interest" description="Disordered" evidence="7">
    <location>
        <begin position="61"/>
        <end position="81"/>
    </location>
</feature>
<dbReference type="SUPFAM" id="SSF100950">
    <property type="entry name" value="NagB/RpiA/CoA transferase-like"/>
    <property type="match status" value="1"/>
</dbReference>
<dbReference type="OrthoDB" id="7688673at2"/>
<dbReference type="AlphaFoldDB" id="A0A554SNX3"/>
<dbReference type="InterPro" id="IPR037171">
    <property type="entry name" value="NagB/RpiA_transferase-like"/>
</dbReference>
<dbReference type="Pfam" id="PF08220">
    <property type="entry name" value="HTH_DeoR"/>
    <property type="match status" value="1"/>
</dbReference>
<dbReference type="SUPFAM" id="SSF46785">
    <property type="entry name" value="Winged helix' DNA-binding domain"/>
    <property type="match status" value="1"/>
</dbReference>
<evidence type="ECO:0000256" key="6">
    <source>
        <dbReference type="ARBA" id="ARBA00024937"/>
    </source>
</evidence>
<evidence type="ECO:0000256" key="7">
    <source>
        <dbReference type="SAM" id="MobiDB-lite"/>
    </source>
</evidence>
<dbReference type="InterPro" id="IPR014036">
    <property type="entry name" value="DeoR-like_C"/>
</dbReference>
<evidence type="ECO:0000256" key="4">
    <source>
        <dbReference type="ARBA" id="ARBA00023125"/>
    </source>
</evidence>
<evidence type="ECO:0000256" key="2">
    <source>
        <dbReference type="ARBA" id="ARBA00022491"/>
    </source>
</evidence>